<dbReference type="Proteomes" id="UP001497535">
    <property type="component" value="Unassembled WGS sequence"/>
</dbReference>
<proteinExistence type="predicted"/>
<protein>
    <submittedName>
        <fullName evidence="1">Uncharacterized protein</fullName>
    </submittedName>
</protein>
<accession>A0ACB1AEW6</accession>
<organism evidence="1 2">
    <name type="scientific">Meloidogyne enterolobii</name>
    <name type="common">Root-knot nematode worm</name>
    <name type="synonym">Meloidogyne mayaguensis</name>
    <dbReference type="NCBI Taxonomy" id="390850"/>
    <lineage>
        <taxon>Eukaryota</taxon>
        <taxon>Metazoa</taxon>
        <taxon>Ecdysozoa</taxon>
        <taxon>Nematoda</taxon>
        <taxon>Chromadorea</taxon>
        <taxon>Rhabditida</taxon>
        <taxon>Tylenchina</taxon>
        <taxon>Tylenchomorpha</taxon>
        <taxon>Tylenchoidea</taxon>
        <taxon>Meloidogynidae</taxon>
        <taxon>Meloidogyninae</taxon>
        <taxon>Meloidogyne</taxon>
    </lineage>
</organism>
<dbReference type="EMBL" id="CAVMJV010000079">
    <property type="protein sequence ID" value="CAK5089778.1"/>
    <property type="molecule type" value="Genomic_DNA"/>
</dbReference>
<sequence length="156" mass="18525">MNDIKFNDVSMSYKSLLDDLWRKGFTLVSAEHYKCLVEGKELTKTELDDFYSRMNLLKEMLNDVKLRVHSLVITGSDALERWRSFTSFTHPMRHLPRQLLLKCEKGKEPLLCTQAYWFILKLFLIKILLANFCKLLFQIQNCFSLDHPWKMISQTE</sequence>
<evidence type="ECO:0000313" key="2">
    <source>
        <dbReference type="Proteomes" id="UP001497535"/>
    </source>
</evidence>
<gene>
    <name evidence="1" type="ORF">MENTE1834_LOCUS37516</name>
</gene>
<keyword evidence="2" id="KW-1185">Reference proteome</keyword>
<comment type="caution">
    <text evidence="1">The sequence shown here is derived from an EMBL/GenBank/DDBJ whole genome shotgun (WGS) entry which is preliminary data.</text>
</comment>
<evidence type="ECO:0000313" key="1">
    <source>
        <dbReference type="EMBL" id="CAK5089778.1"/>
    </source>
</evidence>
<reference evidence="1" key="1">
    <citation type="submission" date="2023-11" db="EMBL/GenBank/DDBJ databases">
        <authorList>
            <person name="Poullet M."/>
        </authorList>
    </citation>
    <scope>NUCLEOTIDE SEQUENCE</scope>
    <source>
        <strain evidence="1">E1834</strain>
    </source>
</reference>
<name>A0ACB1AEW6_MELEN</name>